<protein>
    <submittedName>
        <fullName evidence="2">Uncharacterized protein</fullName>
    </submittedName>
</protein>
<dbReference type="EMBL" id="BJYX01000030">
    <property type="protein sequence ID" value="GEO31915.1"/>
    <property type="molecule type" value="Genomic_DNA"/>
</dbReference>
<dbReference type="AlphaFoldDB" id="A0A512D623"/>
<reference evidence="2 3" key="1">
    <citation type="submission" date="2019-07" db="EMBL/GenBank/DDBJ databases">
        <title>Whole genome shotgun sequence of Terrabacter aerolatus NBRC 106305.</title>
        <authorList>
            <person name="Hosoyama A."/>
            <person name="Uohara A."/>
            <person name="Ohji S."/>
            <person name="Ichikawa N."/>
        </authorList>
    </citation>
    <scope>NUCLEOTIDE SEQUENCE [LARGE SCALE GENOMIC DNA]</scope>
    <source>
        <strain evidence="2 3">NBRC 106305</strain>
    </source>
</reference>
<accession>A0A512D623</accession>
<evidence type="ECO:0000313" key="3">
    <source>
        <dbReference type="Proteomes" id="UP000321534"/>
    </source>
</evidence>
<keyword evidence="3" id="KW-1185">Reference proteome</keyword>
<organism evidence="2 3">
    <name type="scientific">Terrabacter aerolatus</name>
    <dbReference type="NCBI Taxonomy" id="422442"/>
    <lineage>
        <taxon>Bacteria</taxon>
        <taxon>Bacillati</taxon>
        <taxon>Actinomycetota</taxon>
        <taxon>Actinomycetes</taxon>
        <taxon>Micrococcales</taxon>
        <taxon>Intrasporangiaceae</taxon>
        <taxon>Terrabacter</taxon>
    </lineage>
</organism>
<gene>
    <name evidence="2" type="ORF">TAE01_37250</name>
</gene>
<feature type="compositionally biased region" description="Polar residues" evidence="1">
    <location>
        <begin position="35"/>
        <end position="52"/>
    </location>
</feature>
<evidence type="ECO:0000313" key="2">
    <source>
        <dbReference type="EMBL" id="GEO31915.1"/>
    </source>
</evidence>
<name>A0A512D623_9MICO</name>
<dbReference type="Proteomes" id="UP000321534">
    <property type="component" value="Unassembled WGS sequence"/>
</dbReference>
<proteinExistence type="predicted"/>
<evidence type="ECO:0000256" key="1">
    <source>
        <dbReference type="SAM" id="MobiDB-lite"/>
    </source>
</evidence>
<feature type="region of interest" description="Disordered" evidence="1">
    <location>
        <begin position="25"/>
        <end position="57"/>
    </location>
</feature>
<comment type="caution">
    <text evidence="2">The sequence shown here is derived from an EMBL/GenBank/DDBJ whole genome shotgun (WGS) entry which is preliminary data.</text>
</comment>
<sequence length="256" mass="27120">MVVAVIALLLTASVVGVVLSRRQGPASQAARRPATTDSAGMQLNSPTAQPGTTAREADPVAADIERLRAVSWVSPPTREARIAGEVTQQPDLYAAEFVRRLLVQDYRRPRAEHLAWVQAESAQTSEPLVVGMVPKELRSRLAVYSVTEAAGQTPAVPGAKEWDALALQDAYTSVHIEHVEEPMAWSTAVSSGRIGDPGVTGREVSATVTLHYLKAGRPATTTSSVAMALNLEGPPSRSAWGFVTAVTYSSLPVSAS</sequence>